<keyword evidence="5" id="KW-1185">Reference proteome</keyword>
<proteinExistence type="predicted"/>
<dbReference type="InterPro" id="IPR022603">
    <property type="entry name" value="DUF3152"/>
</dbReference>
<keyword evidence="2" id="KW-0812">Transmembrane</keyword>
<feature type="compositionally biased region" description="Polar residues" evidence="1">
    <location>
        <begin position="49"/>
        <end position="58"/>
    </location>
</feature>
<name>W5XYE6_9CORY</name>
<evidence type="ECO:0000313" key="5">
    <source>
        <dbReference type="Proteomes" id="UP000019222"/>
    </source>
</evidence>
<evidence type="ECO:0000256" key="1">
    <source>
        <dbReference type="SAM" id="MobiDB-lite"/>
    </source>
</evidence>
<dbReference type="KEGG" id="cvt:B843_03200"/>
<keyword evidence="2" id="KW-1133">Transmembrane helix</keyword>
<reference evidence="4 5" key="1">
    <citation type="submission" date="2013-02" db="EMBL/GenBank/DDBJ databases">
        <title>The complete genome sequence of Corynebacterium vitaeruminis DSM 20294.</title>
        <authorList>
            <person name="Ruckert C."/>
            <person name="Albersmeier A."/>
            <person name="Kalinowski J."/>
        </authorList>
    </citation>
    <scope>NUCLEOTIDE SEQUENCE [LARGE SCALE GENOMIC DNA]</scope>
    <source>
        <strain evidence="5">ATCC 10234</strain>
    </source>
</reference>
<evidence type="ECO:0000256" key="2">
    <source>
        <dbReference type="SAM" id="Phobius"/>
    </source>
</evidence>
<sequence>MPSAKESFFVRFAKEYGWRAYAIPVLSVITIWVLYDVFISPTPEPVSPTVGTTASSSHGGEGATGPNPADMTSMSTASEELPAGGSYTEKGDTTYRQVGHEGANAGQGTEKTYKYVVEVENGVDTSGYGGDDAFSSMVDATLTNPKSWVADPKFRFEHVANGDDADLHIQLTSVGTTHELCGSNISMETSCFYNDGGRVVLNESRWVRGATPFNGDVGGYRQYLINHEVGHGIGYAAHEPCGKDGELAPIMMQQTLSLSNSELFRIDPNEVYPDYNATCLANPWPYPRA</sequence>
<protein>
    <recommendedName>
        <fullName evidence="3">DUF3152 domain-containing protein</fullName>
    </recommendedName>
</protein>
<dbReference type="GO" id="GO:0008237">
    <property type="term" value="F:metallopeptidase activity"/>
    <property type="evidence" value="ECO:0007669"/>
    <property type="project" value="InterPro"/>
</dbReference>
<gene>
    <name evidence="4" type="ORF">B843_03200</name>
</gene>
<dbReference type="InterPro" id="IPR024079">
    <property type="entry name" value="MetalloPept_cat_dom_sf"/>
</dbReference>
<accession>W5XYE6</accession>
<feature type="transmembrane region" description="Helical" evidence="2">
    <location>
        <begin position="20"/>
        <end position="38"/>
    </location>
</feature>
<organism evidence="4 5">
    <name type="scientific">Corynebacterium vitaeruminis DSM 20294</name>
    <dbReference type="NCBI Taxonomy" id="1224164"/>
    <lineage>
        <taxon>Bacteria</taxon>
        <taxon>Bacillati</taxon>
        <taxon>Actinomycetota</taxon>
        <taxon>Actinomycetes</taxon>
        <taxon>Mycobacteriales</taxon>
        <taxon>Corynebacteriaceae</taxon>
        <taxon>Corynebacterium</taxon>
    </lineage>
</organism>
<dbReference type="Proteomes" id="UP000019222">
    <property type="component" value="Chromosome"/>
</dbReference>
<dbReference type="SUPFAM" id="SSF55486">
    <property type="entry name" value="Metalloproteases ('zincins'), catalytic domain"/>
    <property type="match status" value="1"/>
</dbReference>
<dbReference type="PATRIC" id="fig|1224164.3.peg.636"/>
<evidence type="ECO:0000259" key="3">
    <source>
        <dbReference type="Pfam" id="PF11350"/>
    </source>
</evidence>
<dbReference type="EMBL" id="CP004353">
    <property type="protein sequence ID" value="AHI22031.1"/>
    <property type="molecule type" value="Genomic_DNA"/>
</dbReference>
<feature type="domain" description="DUF3152" evidence="3">
    <location>
        <begin position="81"/>
        <end position="287"/>
    </location>
</feature>
<evidence type="ECO:0000313" key="4">
    <source>
        <dbReference type="EMBL" id="AHI22031.1"/>
    </source>
</evidence>
<feature type="region of interest" description="Disordered" evidence="1">
    <location>
        <begin position="45"/>
        <end position="91"/>
    </location>
</feature>
<dbReference type="RefSeq" id="WP_025252085.1">
    <property type="nucleotide sequence ID" value="NZ_CP004353.1"/>
</dbReference>
<dbReference type="eggNOG" id="COG5479">
    <property type="taxonomic scope" value="Bacteria"/>
</dbReference>
<dbReference type="HOGENOM" id="CLU_037318_0_0_11"/>
<keyword evidence="2" id="KW-0472">Membrane</keyword>
<dbReference type="Pfam" id="PF11350">
    <property type="entry name" value="DUF3152"/>
    <property type="match status" value="1"/>
</dbReference>
<dbReference type="STRING" id="1224164.B843_03200"/>
<dbReference type="Gene3D" id="3.40.390.10">
    <property type="entry name" value="Collagenase (Catalytic Domain)"/>
    <property type="match status" value="1"/>
</dbReference>
<dbReference type="AlphaFoldDB" id="W5XYE6"/>